<reference key="1">
    <citation type="submission" date="2007-01" db="EMBL/GenBank/DDBJ databases">
        <title>The Genome Sequence of Puccinia graminis f. sp. tritici Strain CRL 75-36-700-3.</title>
        <authorList>
            <consortium name="The Broad Institute Genome Sequencing Platform"/>
            <person name="Birren B."/>
            <person name="Lander E."/>
            <person name="Galagan J."/>
            <person name="Nusbaum C."/>
            <person name="Devon K."/>
            <person name="Cuomo C."/>
            <person name="Jaffe D."/>
            <person name="Butler J."/>
            <person name="Alvarez P."/>
            <person name="Gnerre S."/>
            <person name="Grabherr M."/>
            <person name="Mauceli E."/>
            <person name="Brockman W."/>
            <person name="Young S."/>
            <person name="LaButti K."/>
            <person name="Sykes S."/>
            <person name="DeCaprio D."/>
            <person name="Crawford M."/>
            <person name="Koehrsen M."/>
            <person name="Engels R."/>
            <person name="Montgomery P."/>
            <person name="Pearson M."/>
            <person name="Howarth C."/>
            <person name="Larson L."/>
            <person name="White J."/>
            <person name="Zeng Q."/>
            <person name="Kodira C."/>
            <person name="Yandava C."/>
            <person name="Alvarado L."/>
            <person name="O'Leary S."/>
            <person name="Szabo L."/>
            <person name="Dean R."/>
            <person name="Schein J."/>
        </authorList>
    </citation>
    <scope>NUCLEOTIDE SEQUENCE</scope>
    <source>
        <strain>CRL 75-36-700-3</strain>
    </source>
</reference>
<dbReference type="AlphaFoldDB" id="E3K051"/>
<gene>
    <name evidence="1" type="ORF">PGTG_03632</name>
</gene>
<evidence type="ECO:0000313" key="1">
    <source>
        <dbReference type="EMBL" id="EFP77676.1"/>
    </source>
</evidence>
<keyword evidence="2" id="KW-1185">Reference proteome</keyword>
<dbReference type="EMBL" id="DS178268">
    <property type="protein sequence ID" value="EFP77676.1"/>
    <property type="molecule type" value="Genomic_DNA"/>
</dbReference>
<reference evidence="2" key="2">
    <citation type="journal article" date="2011" name="Proc. Natl. Acad. Sci. U.S.A.">
        <title>Obligate biotrophy features unraveled by the genomic analysis of rust fungi.</title>
        <authorList>
            <person name="Duplessis S."/>
            <person name="Cuomo C.A."/>
            <person name="Lin Y.-C."/>
            <person name="Aerts A."/>
            <person name="Tisserant E."/>
            <person name="Veneault-Fourrey C."/>
            <person name="Joly D.L."/>
            <person name="Hacquard S."/>
            <person name="Amselem J."/>
            <person name="Cantarel B.L."/>
            <person name="Chiu R."/>
            <person name="Coutinho P.M."/>
            <person name="Feau N."/>
            <person name="Field M."/>
            <person name="Frey P."/>
            <person name="Gelhaye E."/>
            <person name="Goldberg J."/>
            <person name="Grabherr M.G."/>
            <person name="Kodira C.D."/>
            <person name="Kohler A."/>
            <person name="Kuees U."/>
            <person name="Lindquist E.A."/>
            <person name="Lucas S.M."/>
            <person name="Mago R."/>
            <person name="Mauceli E."/>
            <person name="Morin E."/>
            <person name="Murat C."/>
            <person name="Pangilinan J.L."/>
            <person name="Park R."/>
            <person name="Pearson M."/>
            <person name="Quesneville H."/>
            <person name="Rouhier N."/>
            <person name="Sakthikumar S."/>
            <person name="Salamov A.A."/>
            <person name="Schmutz J."/>
            <person name="Selles B."/>
            <person name="Shapiro H."/>
            <person name="Tanguay P."/>
            <person name="Tuskan G.A."/>
            <person name="Henrissat B."/>
            <person name="Van de Peer Y."/>
            <person name="Rouze P."/>
            <person name="Ellis J.G."/>
            <person name="Dodds P.N."/>
            <person name="Schein J.E."/>
            <person name="Zhong S."/>
            <person name="Hamelin R.C."/>
            <person name="Grigoriev I.V."/>
            <person name="Szabo L.J."/>
            <person name="Martin F."/>
        </authorList>
    </citation>
    <scope>NUCLEOTIDE SEQUENCE [LARGE SCALE GENOMIC DNA]</scope>
    <source>
        <strain evidence="2">CRL 75-36-700-3 / race SCCL</strain>
    </source>
</reference>
<accession>E3K051</accession>
<dbReference type="HOGENOM" id="CLU_3399596_0_0_1"/>
<sequence>MPTTLNEVAKGTICPTKAQAFEKLMLCRPVT</sequence>
<dbReference type="KEGG" id="pgr:PGTG_03632"/>
<proteinExistence type="predicted"/>
<name>E3K051_PUCGT</name>
<dbReference type="RefSeq" id="XP_003322095.1">
    <property type="nucleotide sequence ID" value="XM_003322047.1"/>
</dbReference>
<dbReference type="Proteomes" id="UP000008783">
    <property type="component" value="Unassembled WGS sequence"/>
</dbReference>
<organism evidence="1 2">
    <name type="scientific">Puccinia graminis f. sp. tritici (strain CRL 75-36-700-3 / race SCCL)</name>
    <name type="common">Black stem rust fungus</name>
    <dbReference type="NCBI Taxonomy" id="418459"/>
    <lineage>
        <taxon>Eukaryota</taxon>
        <taxon>Fungi</taxon>
        <taxon>Dikarya</taxon>
        <taxon>Basidiomycota</taxon>
        <taxon>Pucciniomycotina</taxon>
        <taxon>Pucciniomycetes</taxon>
        <taxon>Pucciniales</taxon>
        <taxon>Pucciniaceae</taxon>
        <taxon>Puccinia</taxon>
    </lineage>
</organism>
<dbReference type="GeneID" id="10539048"/>
<evidence type="ECO:0000313" key="2">
    <source>
        <dbReference type="Proteomes" id="UP000008783"/>
    </source>
</evidence>
<protein>
    <submittedName>
        <fullName evidence="1">Uncharacterized protein</fullName>
    </submittedName>
</protein>
<dbReference type="InParanoid" id="E3K051"/>
<dbReference type="VEuPathDB" id="FungiDB:PGTG_03632"/>